<dbReference type="Pfam" id="PF13229">
    <property type="entry name" value="Beta_helix"/>
    <property type="match status" value="1"/>
</dbReference>
<dbReference type="SUPFAM" id="SSF51126">
    <property type="entry name" value="Pectin lyase-like"/>
    <property type="match status" value="1"/>
</dbReference>
<keyword evidence="4" id="KW-1185">Reference proteome</keyword>
<feature type="chain" id="PRO_5043914716" evidence="1">
    <location>
        <begin position="20"/>
        <end position="724"/>
    </location>
</feature>
<feature type="domain" description="PKD" evidence="2">
    <location>
        <begin position="558"/>
        <end position="625"/>
    </location>
</feature>
<evidence type="ECO:0000256" key="1">
    <source>
        <dbReference type="SAM" id="SignalP"/>
    </source>
</evidence>
<dbReference type="AlphaFoldDB" id="A0AAX1N326"/>
<reference evidence="3 4" key="1">
    <citation type="submission" date="2021-05" db="EMBL/GenBank/DDBJ databases">
        <title>Comparative genomic studies on the polysaccharide-degrading batcterial strains of the Flammeovirga genus.</title>
        <authorList>
            <person name="Zewei F."/>
            <person name="Zheng Z."/>
            <person name="Yu L."/>
            <person name="Ruyue G."/>
            <person name="Yanhong M."/>
            <person name="Yuanyuan C."/>
            <person name="Jingyan G."/>
            <person name="Wenjun H."/>
        </authorList>
    </citation>
    <scope>NUCLEOTIDE SEQUENCE [LARGE SCALE GENOMIC DNA]</scope>
    <source>
        <strain evidence="3 4">NBRC:100898</strain>
    </source>
</reference>
<dbReference type="InterPro" id="IPR022409">
    <property type="entry name" value="PKD/Chitinase_dom"/>
</dbReference>
<dbReference type="InterPro" id="IPR013783">
    <property type="entry name" value="Ig-like_fold"/>
</dbReference>
<dbReference type="Gene3D" id="2.160.20.10">
    <property type="entry name" value="Single-stranded right-handed beta-helix, Pectin lyase-like"/>
    <property type="match status" value="2"/>
</dbReference>
<sequence length="724" mass="81473">MKNYFIALLLSLFTPSLIAQTTLEGTYTIGADGDFATLKEAADTLNTYEFSNDVTLLIHEGVYTDSFILDSLQTNGYGLCIKSSGEGENTILIPKKSEDDYLTGIYLRGIDGLSISNLTIKNDSINQVKLTQTHLVENTLSIDSCSNIHIQHLSMTSDTIGTEEPTMFFATSNLRLRLVHDVLIDSSYFSGAMYNITSVLKDSSTNIEVRDNVFENSYYDVRFAYQRGKGYKVYNNDFLTRRRFGSGCHLQIVGETDSYPDSDTYTGDISIKHNYFNGIGSEGNTKCIYLQYIQDAEVEQNEMIGGYYGMFILYGDSVILNRNKITTTVYTGIECGAIHNYFITNNTFICHNSAYAIYDQYTYDKLIIANNTFYRQEVPTHDYSYTLRIRDFEGDSLAIVNNLFSAQDTVAGFMYLEYFEKDLSSPNYLIDYNGYVMNSSNVEAKSMMRLRRVNIKGETDGDTTIVSFNDWQNFLPNIAQHSFLFDTDIFEELPIASTDGDTFVQTADFHLNNGFDFRKGLFIDRIKTDIDGDPRTAASGLDVGSDQYHLATDIAFETCDEDITFETSNATDKIISYSWDFGDGTTSSEINPAHTYEELGEYTITLKYCDADTYCDSTTFKVSITDEGCKFVESPTSIELNNSSIVIYPNPSKGNIQISSSMLLDDVDVQLIDLSGTVLYREEGHLHFLSADISKVLSQLENGMYIIKVDDGENQFSKKIILGK</sequence>
<dbReference type="SMART" id="SM00089">
    <property type="entry name" value="PKD"/>
    <property type="match status" value="1"/>
</dbReference>
<dbReference type="InterPro" id="IPR039448">
    <property type="entry name" value="Beta_helix"/>
</dbReference>
<evidence type="ECO:0000259" key="2">
    <source>
        <dbReference type="PROSITE" id="PS50093"/>
    </source>
</evidence>
<dbReference type="NCBIfam" id="TIGR04183">
    <property type="entry name" value="Por_Secre_tail"/>
    <property type="match status" value="1"/>
</dbReference>
<gene>
    <name evidence="3" type="ORF">KMW28_19655</name>
</gene>
<feature type="signal peptide" evidence="1">
    <location>
        <begin position="1"/>
        <end position="19"/>
    </location>
</feature>
<dbReference type="Pfam" id="PF18962">
    <property type="entry name" value="Por_Secre_tail"/>
    <property type="match status" value="1"/>
</dbReference>
<dbReference type="PROSITE" id="PS50093">
    <property type="entry name" value="PKD"/>
    <property type="match status" value="1"/>
</dbReference>
<name>A0AAX1N326_9BACT</name>
<dbReference type="CDD" id="cd00146">
    <property type="entry name" value="PKD"/>
    <property type="match status" value="1"/>
</dbReference>
<protein>
    <submittedName>
        <fullName evidence="3">T9SS type A sorting domain-containing protein</fullName>
    </submittedName>
</protein>
<dbReference type="RefSeq" id="WP_169667262.1">
    <property type="nucleotide sequence ID" value="NZ_CP076132.1"/>
</dbReference>
<dbReference type="Gene3D" id="2.60.40.10">
    <property type="entry name" value="Immunoglobulins"/>
    <property type="match status" value="1"/>
</dbReference>
<accession>A0AAX1N326</accession>
<dbReference type="Proteomes" id="UP000678679">
    <property type="component" value="Chromosome 1"/>
</dbReference>
<proteinExistence type="predicted"/>
<dbReference type="InterPro" id="IPR026444">
    <property type="entry name" value="Secre_tail"/>
</dbReference>
<dbReference type="Pfam" id="PF18911">
    <property type="entry name" value="PKD_4"/>
    <property type="match status" value="1"/>
</dbReference>
<organism evidence="3 4">
    <name type="scientific">Flammeovirga yaeyamensis</name>
    <dbReference type="NCBI Taxonomy" id="367791"/>
    <lineage>
        <taxon>Bacteria</taxon>
        <taxon>Pseudomonadati</taxon>
        <taxon>Bacteroidota</taxon>
        <taxon>Cytophagia</taxon>
        <taxon>Cytophagales</taxon>
        <taxon>Flammeovirgaceae</taxon>
        <taxon>Flammeovirga</taxon>
    </lineage>
</organism>
<evidence type="ECO:0000313" key="3">
    <source>
        <dbReference type="EMBL" id="QWG01830.1"/>
    </source>
</evidence>
<dbReference type="InterPro" id="IPR012334">
    <property type="entry name" value="Pectin_lyas_fold"/>
</dbReference>
<dbReference type="SUPFAM" id="SSF49299">
    <property type="entry name" value="PKD domain"/>
    <property type="match status" value="1"/>
</dbReference>
<evidence type="ECO:0000313" key="4">
    <source>
        <dbReference type="Proteomes" id="UP000678679"/>
    </source>
</evidence>
<dbReference type="KEGG" id="fya:KMW28_19655"/>
<dbReference type="InterPro" id="IPR000601">
    <property type="entry name" value="PKD_dom"/>
</dbReference>
<dbReference type="InterPro" id="IPR035986">
    <property type="entry name" value="PKD_dom_sf"/>
</dbReference>
<dbReference type="InterPro" id="IPR011050">
    <property type="entry name" value="Pectin_lyase_fold/virulence"/>
</dbReference>
<dbReference type="EMBL" id="CP076132">
    <property type="protein sequence ID" value="QWG01830.1"/>
    <property type="molecule type" value="Genomic_DNA"/>
</dbReference>
<keyword evidence="1" id="KW-0732">Signal</keyword>